<gene>
    <name evidence="2" type="ORF">TcWFU_006867</name>
</gene>
<evidence type="ECO:0000313" key="2">
    <source>
        <dbReference type="EMBL" id="KAL5112405.1"/>
    </source>
</evidence>
<keyword evidence="1" id="KW-0812">Transmembrane</keyword>
<accession>A0ABR4QSL3</accession>
<proteinExistence type="predicted"/>
<evidence type="ECO:0000256" key="1">
    <source>
        <dbReference type="SAM" id="Phobius"/>
    </source>
</evidence>
<feature type="transmembrane region" description="Helical" evidence="1">
    <location>
        <begin position="18"/>
        <end position="35"/>
    </location>
</feature>
<keyword evidence="3" id="KW-1185">Reference proteome</keyword>
<dbReference type="Proteomes" id="UP001651158">
    <property type="component" value="Unassembled WGS sequence"/>
</dbReference>
<organism evidence="2 3">
    <name type="scientific">Taenia crassiceps</name>
    <dbReference type="NCBI Taxonomy" id="6207"/>
    <lineage>
        <taxon>Eukaryota</taxon>
        <taxon>Metazoa</taxon>
        <taxon>Spiralia</taxon>
        <taxon>Lophotrochozoa</taxon>
        <taxon>Platyhelminthes</taxon>
        <taxon>Cestoda</taxon>
        <taxon>Eucestoda</taxon>
        <taxon>Cyclophyllidea</taxon>
        <taxon>Taeniidae</taxon>
        <taxon>Taenia</taxon>
    </lineage>
</organism>
<evidence type="ECO:0000313" key="3">
    <source>
        <dbReference type="Proteomes" id="UP001651158"/>
    </source>
</evidence>
<reference evidence="2 3" key="1">
    <citation type="journal article" date="2022" name="Front. Cell. Infect. Microbiol.">
        <title>The Genomes of Two Strains of Taenia crassiceps the Animal Model for the Study of Human Cysticercosis.</title>
        <authorList>
            <person name="Bobes R.J."/>
            <person name="Estrada K."/>
            <person name="Rios-Valencia D.G."/>
            <person name="Calderon-Gallegos A."/>
            <person name="de la Torre P."/>
            <person name="Carrero J.C."/>
            <person name="Sanchez-Flores A."/>
            <person name="Laclette J.P."/>
        </authorList>
    </citation>
    <scope>NUCLEOTIDE SEQUENCE [LARGE SCALE GENOMIC DNA]</scope>
    <source>
        <strain evidence="2">WFUcys</strain>
    </source>
</reference>
<name>A0ABR4QSL3_9CEST</name>
<keyword evidence="1" id="KW-1133">Transmembrane helix</keyword>
<sequence length="96" mass="10898">MIDFGEVRRVLTFVRRNFLSVAVPCTLGYIIYLDYSKTKREKGKEIVSAAVLGSTAAYLLFRCLYNSKSFALDTYKGRSALYSGRKVPPGADPWRY</sequence>
<protein>
    <submittedName>
        <fullName evidence="2">Uncharacterized protein</fullName>
    </submittedName>
</protein>
<keyword evidence="1" id="KW-0472">Membrane</keyword>
<comment type="caution">
    <text evidence="2">The sequence shown here is derived from an EMBL/GenBank/DDBJ whole genome shotgun (WGS) entry which is preliminary data.</text>
</comment>
<dbReference type="EMBL" id="JAKROA010000001">
    <property type="protein sequence ID" value="KAL5112405.1"/>
    <property type="molecule type" value="Genomic_DNA"/>
</dbReference>
<feature type="transmembrane region" description="Helical" evidence="1">
    <location>
        <begin position="47"/>
        <end position="65"/>
    </location>
</feature>